<gene>
    <name evidence="7" type="ORF">E5B80_06030</name>
</gene>
<dbReference type="EMBL" id="AACCAN010000011">
    <property type="protein sequence ID" value="EAJ9571940.1"/>
    <property type="molecule type" value="Genomic_DNA"/>
</dbReference>
<sequence length="277" mass="32478">MNTFFKMRYHRDLPNTYKFNQITIIKNHNKYYLAFSIIYDESNISLISSKDFDIKKAVDIDLNINEITLSSGELIATNSKLLSRAEYDLAFKRLQRKQSRRILKTKKEKIKLSHNFKKTQLKLNKIYEKSSNIKKDSYHKITSKLIQEFDLLAVEDLQIKNMSKRAKLKNIKAKSGLNKSILNISFYQFSQYLEYKAKHNGKFFIKVNPQYTSKTCSVCGNIKKNLMFKDRVYLCEKCGNTLHRDINAANNILKRGLKSFGLGISFEDYKLKAFRIS</sequence>
<feature type="domain" description="Cas12f1-like TNB" evidence="6">
    <location>
        <begin position="186"/>
        <end position="252"/>
    </location>
</feature>
<evidence type="ECO:0000313" key="7">
    <source>
        <dbReference type="EMBL" id="EAJ9571940.1"/>
    </source>
</evidence>
<accession>A0A5T0J5C9</accession>
<protein>
    <submittedName>
        <fullName evidence="7">Transposase</fullName>
    </submittedName>
</protein>
<dbReference type="PANTHER" id="PTHR36172">
    <property type="match status" value="1"/>
</dbReference>
<evidence type="ECO:0000256" key="3">
    <source>
        <dbReference type="ARBA" id="ARBA00023125"/>
    </source>
</evidence>
<comment type="similarity">
    <text evidence="1">In the C-terminal section; belongs to the transposase 35 family.</text>
</comment>
<dbReference type="PANTHER" id="PTHR36172:SF1">
    <property type="entry name" value="RESOLVASE-RELATED"/>
    <property type="match status" value="1"/>
</dbReference>
<keyword evidence="3" id="KW-0238">DNA-binding</keyword>
<reference evidence="7" key="1">
    <citation type="submission" date="2019-04" db="EMBL/GenBank/DDBJ databases">
        <authorList>
            <consortium name="NARMS: The National Antimicrobial Resistance Monitoring System"/>
        </authorList>
    </citation>
    <scope>NUCLEOTIDE SEQUENCE</scope>
    <source>
        <strain evidence="7">FSIS11918609</strain>
    </source>
</reference>
<keyword evidence="4" id="KW-0233">DNA recombination</keyword>
<evidence type="ECO:0000256" key="1">
    <source>
        <dbReference type="ARBA" id="ARBA00008761"/>
    </source>
</evidence>
<feature type="domain" description="Probable transposase IS891/IS1136/IS1341" evidence="5">
    <location>
        <begin position="53"/>
        <end position="165"/>
    </location>
</feature>
<dbReference type="NCBIfam" id="TIGR01766">
    <property type="entry name" value="IS200/IS605 family accessory protein TnpB-like domain"/>
    <property type="match status" value="1"/>
</dbReference>
<keyword evidence="2" id="KW-0815">Transposition</keyword>
<dbReference type="Pfam" id="PF07282">
    <property type="entry name" value="Cas12f1-like_TNB"/>
    <property type="match status" value="1"/>
</dbReference>
<dbReference type="InterPro" id="IPR001959">
    <property type="entry name" value="Transposase"/>
</dbReference>
<evidence type="ECO:0000259" key="5">
    <source>
        <dbReference type="Pfam" id="PF01385"/>
    </source>
</evidence>
<dbReference type="NCBIfam" id="NF040570">
    <property type="entry name" value="guided_TnpB"/>
    <property type="match status" value="1"/>
</dbReference>
<dbReference type="AlphaFoldDB" id="A0A5T0J5C9"/>
<dbReference type="GO" id="GO:0032196">
    <property type="term" value="P:transposition"/>
    <property type="evidence" value="ECO:0007669"/>
    <property type="project" value="UniProtKB-KW"/>
</dbReference>
<dbReference type="InterPro" id="IPR051491">
    <property type="entry name" value="Recombinase/Transposase-rel"/>
</dbReference>
<dbReference type="Pfam" id="PF01385">
    <property type="entry name" value="OrfB_IS605"/>
    <property type="match status" value="1"/>
</dbReference>
<comment type="caution">
    <text evidence="7">The sequence shown here is derived from an EMBL/GenBank/DDBJ whole genome shotgun (WGS) entry which is preliminary data.</text>
</comment>
<evidence type="ECO:0000256" key="2">
    <source>
        <dbReference type="ARBA" id="ARBA00022578"/>
    </source>
</evidence>
<dbReference type="GO" id="GO:0006310">
    <property type="term" value="P:DNA recombination"/>
    <property type="evidence" value="ECO:0007669"/>
    <property type="project" value="UniProtKB-KW"/>
</dbReference>
<dbReference type="InterPro" id="IPR010095">
    <property type="entry name" value="Cas12f1-like_TNB"/>
</dbReference>
<evidence type="ECO:0000259" key="6">
    <source>
        <dbReference type="Pfam" id="PF07282"/>
    </source>
</evidence>
<dbReference type="GO" id="GO:0003677">
    <property type="term" value="F:DNA binding"/>
    <property type="evidence" value="ECO:0007669"/>
    <property type="project" value="UniProtKB-KW"/>
</dbReference>
<name>A0A5T0J5C9_CAMCO</name>
<proteinExistence type="inferred from homology"/>
<evidence type="ECO:0000256" key="4">
    <source>
        <dbReference type="ARBA" id="ARBA00023172"/>
    </source>
</evidence>
<organism evidence="7">
    <name type="scientific">Campylobacter coli</name>
    <dbReference type="NCBI Taxonomy" id="195"/>
    <lineage>
        <taxon>Bacteria</taxon>
        <taxon>Pseudomonadati</taxon>
        <taxon>Campylobacterota</taxon>
        <taxon>Epsilonproteobacteria</taxon>
        <taxon>Campylobacterales</taxon>
        <taxon>Campylobacteraceae</taxon>
        <taxon>Campylobacter</taxon>
    </lineage>
</organism>